<keyword evidence="3" id="KW-1185">Reference proteome</keyword>
<evidence type="ECO:0000313" key="3">
    <source>
        <dbReference type="Proteomes" id="UP001570071"/>
    </source>
</evidence>
<reference evidence="2 3" key="1">
    <citation type="journal article" date="2024" name="ISME J.">
        <title>Tailless and filamentous prophages are predominant in marine Vibrio.</title>
        <authorList>
            <person name="Steensen K."/>
            <person name="Seneca J."/>
            <person name="Bartlau N."/>
            <person name="Yu X.A."/>
            <person name="Hussain F.A."/>
            <person name="Polz M.F."/>
        </authorList>
    </citation>
    <scope>NUCLEOTIDE SEQUENCE [LARGE SCALE GENOMIC DNA]</scope>
    <source>
        <strain evidence="2 3">10N.239.312.F12</strain>
    </source>
</reference>
<organism evidence="2 3">
    <name type="scientific">Vibrio pomeroyi</name>
    <dbReference type="NCBI Taxonomy" id="198832"/>
    <lineage>
        <taxon>Bacteria</taxon>
        <taxon>Pseudomonadati</taxon>
        <taxon>Pseudomonadota</taxon>
        <taxon>Gammaproteobacteria</taxon>
        <taxon>Vibrionales</taxon>
        <taxon>Vibrionaceae</taxon>
        <taxon>Vibrio</taxon>
    </lineage>
</organism>
<dbReference type="SUPFAM" id="SSF56935">
    <property type="entry name" value="Porins"/>
    <property type="match status" value="1"/>
</dbReference>
<comment type="caution">
    <text evidence="2">The sequence shown here is derived from an EMBL/GenBank/DDBJ whole genome shotgun (WGS) entry which is preliminary data.</text>
</comment>
<protein>
    <recommendedName>
        <fullName evidence="4">Porin</fullName>
    </recommendedName>
</protein>
<evidence type="ECO:0000256" key="1">
    <source>
        <dbReference type="SAM" id="SignalP"/>
    </source>
</evidence>
<evidence type="ECO:0000313" key="2">
    <source>
        <dbReference type="EMBL" id="MEZ8723725.1"/>
    </source>
</evidence>
<keyword evidence="1" id="KW-0732">Signal</keyword>
<dbReference type="RefSeq" id="WP_372125995.1">
    <property type="nucleotide sequence ID" value="NZ_JBFSSG010000074.1"/>
</dbReference>
<dbReference type="Proteomes" id="UP001570071">
    <property type="component" value="Unassembled WGS sequence"/>
</dbReference>
<accession>A0ABV4N3N4</accession>
<dbReference type="EMBL" id="JBFSSG010000074">
    <property type="protein sequence ID" value="MEZ8723725.1"/>
    <property type="molecule type" value="Genomic_DNA"/>
</dbReference>
<proteinExistence type="predicted"/>
<feature type="signal peptide" evidence="1">
    <location>
        <begin position="1"/>
        <end position="18"/>
    </location>
</feature>
<dbReference type="InterPro" id="IPR023614">
    <property type="entry name" value="Porin_dom_sf"/>
</dbReference>
<dbReference type="Gene3D" id="2.40.160.10">
    <property type="entry name" value="Porin"/>
    <property type="match status" value="1"/>
</dbReference>
<feature type="chain" id="PRO_5047105241" description="Porin" evidence="1">
    <location>
        <begin position="19"/>
        <end position="381"/>
    </location>
</feature>
<gene>
    <name evidence="2" type="ORF">AB6D66_21850</name>
</gene>
<sequence length="381" mass="42580">MKKTVIAALVSVACGANAASMEDINISGFGSVGIGKANNDVNYAGYTSENLQWEQETLAGLQFDFQVNERAKFVTQIVANSRYDYEPKIEMAYASYDFDSFTARAGKLRLPLFFYSDYTDLGYAYPMIRPSQELYENIVLKNYTGVDLLIPVELENSSLLIQPVVGVGTIDEDDSMVGEVKLDKLMGLSANWNVNDFTFRGSYFVAESNPSCDFKTSSDPYCEMAVILDSKDGQFISLGAQYDNGDLIANIEGADVQLDGKFYDYQSISTLIGYRISEFTPYLSISWVETTDNEERTNMTGEQSALREALSYERLSYSVGSRWDFAKNMSLKVDVTYVDYKDTSGGFQENIETIGYPPVEATGNFFEDDSILYSAKLDFVF</sequence>
<evidence type="ECO:0008006" key="4">
    <source>
        <dbReference type="Google" id="ProtNLM"/>
    </source>
</evidence>
<name>A0ABV4N3N4_9VIBR</name>